<evidence type="ECO:0000313" key="3">
    <source>
        <dbReference type="Proteomes" id="UP000000844"/>
    </source>
</evidence>
<name>D3Q0L7_STANL</name>
<dbReference type="RefSeq" id="WP_013017324.1">
    <property type="nucleotide sequence ID" value="NC_013947.1"/>
</dbReference>
<dbReference type="Proteomes" id="UP000000844">
    <property type="component" value="Chromosome"/>
</dbReference>
<gene>
    <name evidence="2" type="ordered locus">Snas_2059</name>
</gene>
<protein>
    <submittedName>
        <fullName evidence="2">Uncharacterized protein</fullName>
    </submittedName>
</protein>
<keyword evidence="3" id="KW-1185">Reference proteome</keyword>
<evidence type="ECO:0000256" key="1">
    <source>
        <dbReference type="SAM" id="MobiDB-lite"/>
    </source>
</evidence>
<dbReference type="HOGENOM" id="CLU_2652705_0_0_11"/>
<dbReference type="KEGG" id="sna:Snas_2059"/>
<dbReference type="AlphaFoldDB" id="D3Q0L7"/>
<feature type="region of interest" description="Disordered" evidence="1">
    <location>
        <begin position="1"/>
        <end position="24"/>
    </location>
</feature>
<proteinExistence type="predicted"/>
<dbReference type="EMBL" id="CP001778">
    <property type="protein sequence ID" value="ADD41753.1"/>
    <property type="molecule type" value="Genomic_DNA"/>
</dbReference>
<reference evidence="2 3" key="1">
    <citation type="journal article" date="2009" name="Stand. Genomic Sci.">
        <title>Complete genome sequence of Stackebrandtia nassauensis type strain (LLR-40K-21).</title>
        <authorList>
            <person name="Munk C."/>
            <person name="Lapidus A."/>
            <person name="Copeland A."/>
            <person name="Jando M."/>
            <person name="Mayilraj S."/>
            <person name="Glavina Del Rio T."/>
            <person name="Nolan M."/>
            <person name="Chen F."/>
            <person name="Lucas S."/>
            <person name="Tice H."/>
            <person name="Cheng J.F."/>
            <person name="Han C."/>
            <person name="Detter J.C."/>
            <person name="Bruce D."/>
            <person name="Goodwin L."/>
            <person name="Chain P."/>
            <person name="Pitluck S."/>
            <person name="Goker M."/>
            <person name="Ovchinikova G."/>
            <person name="Pati A."/>
            <person name="Ivanova N."/>
            <person name="Mavromatis K."/>
            <person name="Chen A."/>
            <person name="Palaniappan K."/>
            <person name="Land M."/>
            <person name="Hauser L."/>
            <person name="Chang Y.J."/>
            <person name="Jeffries C.D."/>
            <person name="Bristow J."/>
            <person name="Eisen J.A."/>
            <person name="Markowitz V."/>
            <person name="Hugenholtz P."/>
            <person name="Kyrpides N.C."/>
            <person name="Klenk H.P."/>
        </authorList>
    </citation>
    <scope>NUCLEOTIDE SEQUENCE [LARGE SCALE GENOMIC DNA]</scope>
    <source>
        <strain evidence="3">DSM 44728 / CIP 108903 / NRRL B-16338 / NBRC 102104 / LLR-40K-21</strain>
    </source>
</reference>
<sequence length="76" mass="8097">MSQSHSTEEAEPTSGGRTAVLEQAPQLPLDTIAVPDSPATLWTSVSESRITVDCVDCVPAELRDWVAPAVVVHANR</sequence>
<evidence type="ECO:0000313" key="2">
    <source>
        <dbReference type="EMBL" id="ADD41753.1"/>
    </source>
</evidence>
<organism evidence="2 3">
    <name type="scientific">Stackebrandtia nassauensis (strain DSM 44728 / CIP 108903 / NRRL B-16338 / NBRC 102104 / LLR-40K-21)</name>
    <dbReference type="NCBI Taxonomy" id="446470"/>
    <lineage>
        <taxon>Bacteria</taxon>
        <taxon>Bacillati</taxon>
        <taxon>Actinomycetota</taxon>
        <taxon>Actinomycetes</taxon>
        <taxon>Glycomycetales</taxon>
        <taxon>Glycomycetaceae</taxon>
        <taxon>Stackebrandtia</taxon>
    </lineage>
</organism>
<accession>D3Q0L7</accession>